<accession>A0A1V3WV23</accession>
<evidence type="ECO:0000256" key="2">
    <source>
        <dbReference type="ARBA" id="ARBA00023002"/>
    </source>
</evidence>
<dbReference type="Proteomes" id="UP000189229">
    <property type="component" value="Unassembled WGS sequence"/>
</dbReference>
<dbReference type="PANTHER" id="PTHR43669:SF3">
    <property type="entry name" value="ALCOHOL DEHYDROGENASE, PUTATIVE (AFU_ORTHOLOGUE AFUA_3G03445)-RELATED"/>
    <property type="match status" value="1"/>
</dbReference>
<proteinExistence type="inferred from homology"/>
<dbReference type="InterPro" id="IPR002347">
    <property type="entry name" value="SDR_fam"/>
</dbReference>
<evidence type="ECO:0000256" key="1">
    <source>
        <dbReference type="ARBA" id="ARBA00006484"/>
    </source>
</evidence>
<dbReference type="AlphaFoldDB" id="A0A1V3WV23"/>
<dbReference type="SUPFAM" id="SSF51735">
    <property type="entry name" value="NAD(P)-binding Rossmann-fold domains"/>
    <property type="match status" value="1"/>
</dbReference>
<gene>
    <name evidence="4" type="ORF">BZL30_6399</name>
</gene>
<keyword evidence="2" id="KW-0560">Oxidoreductase</keyword>
<feature type="region of interest" description="Disordered" evidence="3">
    <location>
        <begin position="66"/>
        <end position="85"/>
    </location>
</feature>
<sequence length="110" mass="11119">MTVAAMRDLQGKVAVVTGGAGGIGRAMGRRFGQEGMKVVLADVLAEPLGAATRELADAGIEVAGSSPTLPTIPRSSHWPGRRSANSARCTWCATTPAPAGSPRATCGNTT</sequence>
<dbReference type="EMBL" id="MVBM01000006">
    <property type="protein sequence ID" value="OOK70787.1"/>
    <property type="molecule type" value="Genomic_DNA"/>
</dbReference>
<evidence type="ECO:0000313" key="4">
    <source>
        <dbReference type="EMBL" id="OOK70787.1"/>
    </source>
</evidence>
<protein>
    <submittedName>
        <fullName evidence="4">Short chain dehydrogenase family protein</fullName>
    </submittedName>
</protein>
<comment type="caution">
    <text evidence="4">The sequence shown here is derived from an EMBL/GenBank/DDBJ whole genome shotgun (WGS) entry which is preliminary data.</text>
</comment>
<dbReference type="PANTHER" id="PTHR43669">
    <property type="entry name" value="5-KETO-D-GLUCONATE 5-REDUCTASE"/>
    <property type="match status" value="1"/>
</dbReference>
<comment type="similarity">
    <text evidence="1">Belongs to the short-chain dehydrogenases/reductases (SDR) family.</text>
</comment>
<organism evidence="4 5">
    <name type="scientific">Mycobacterium kansasii</name>
    <dbReference type="NCBI Taxonomy" id="1768"/>
    <lineage>
        <taxon>Bacteria</taxon>
        <taxon>Bacillati</taxon>
        <taxon>Actinomycetota</taxon>
        <taxon>Actinomycetes</taxon>
        <taxon>Mycobacteriales</taxon>
        <taxon>Mycobacteriaceae</taxon>
        <taxon>Mycobacterium</taxon>
    </lineage>
</organism>
<dbReference type="InterPro" id="IPR036291">
    <property type="entry name" value="NAD(P)-bd_dom_sf"/>
</dbReference>
<name>A0A1V3WV23_MYCKA</name>
<dbReference type="Pfam" id="PF00106">
    <property type="entry name" value="adh_short"/>
    <property type="match status" value="1"/>
</dbReference>
<evidence type="ECO:0000313" key="5">
    <source>
        <dbReference type="Proteomes" id="UP000189229"/>
    </source>
</evidence>
<evidence type="ECO:0000256" key="3">
    <source>
        <dbReference type="SAM" id="MobiDB-lite"/>
    </source>
</evidence>
<reference evidence="4 5" key="1">
    <citation type="submission" date="2017-02" db="EMBL/GenBank/DDBJ databases">
        <title>Complete genome sequences of Mycobacterium kansasii strains isolated from rhesus macaques.</title>
        <authorList>
            <person name="Panda A."/>
            <person name="Nagaraj S."/>
            <person name="Zhao X."/>
            <person name="Tettelin H."/>
            <person name="Detolla L.J."/>
        </authorList>
    </citation>
    <scope>NUCLEOTIDE SEQUENCE [LARGE SCALE GENOMIC DNA]</scope>
    <source>
        <strain evidence="4 5">11-3813</strain>
    </source>
</reference>
<dbReference type="Gene3D" id="3.40.50.720">
    <property type="entry name" value="NAD(P)-binding Rossmann-like Domain"/>
    <property type="match status" value="1"/>
</dbReference>
<dbReference type="GO" id="GO:0016491">
    <property type="term" value="F:oxidoreductase activity"/>
    <property type="evidence" value="ECO:0007669"/>
    <property type="project" value="UniProtKB-KW"/>
</dbReference>